<accession>A0A430HN96</accession>
<sequence>MSEQHQRAAGASAVAEYLDRLGMFIDSCYNEAGDKYHVRPEANDEGYESTQAYRANDMLPREHLAHASDADWRACVRLIRAAVRTIPAWRRPLLATRLPDEPGLAKEQAAAARTQESRRLAPWYRHDAWLKAYATPDSALKALRRRKHAANCGAEEFFDMRGAMATLLQDRGPGAATVLAPLAWIVARETTHNDKDKDKDKDKHAAV</sequence>
<protein>
    <submittedName>
        <fullName evidence="1">Uncharacterized protein</fullName>
    </submittedName>
</protein>
<comment type="caution">
    <text evidence="1">The sequence shown here is derived from an EMBL/GenBank/DDBJ whole genome shotgun (WGS) entry which is preliminary data.</text>
</comment>
<evidence type="ECO:0000313" key="2">
    <source>
        <dbReference type="Proteomes" id="UP000278085"/>
    </source>
</evidence>
<dbReference type="Proteomes" id="UP000278085">
    <property type="component" value="Unassembled WGS sequence"/>
</dbReference>
<dbReference type="EMBL" id="RXLQ01000005">
    <property type="protein sequence ID" value="RSZ58952.1"/>
    <property type="molecule type" value="Genomic_DNA"/>
</dbReference>
<evidence type="ECO:0000313" key="1">
    <source>
        <dbReference type="EMBL" id="RSZ58952.1"/>
    </source>
</evidence>
<name>A0A430HN96_9BURK</name>
<gene>
    <name evidence="1" type="ORF">EJB06_11490</name>
</gene>
<organism evidence="1 2">
    <name type="scientific">Massilia atriviolacea</name>
    <dbReference type="NCBI Taxonomy" id="2495579"/>
    <lineage>
        <taxon>Bacteria</taxon>
        <taxon>Pseudomonadati</taxon>
        <taxon>Pseudomonadota</taxon>
        <taxon>Betaproteobacteria</taxon>
        <taxon>Burkholderiales</taxon>
        <taxon>Oxalobacteraceae</taxon>
        <taxon>Telluria group</taxon>
        <taxon>Massilia</taxon>
    </lineage>
</organism>
<proteinExistence type="predicted"/>
<dbReference type="RefSeq" id="WP_126074157.1">
    <property type="nucleotide sequence ID" value="NZ_CP051166.1"/>
</dbReference>
<dbReference type="AlphaFoldDB" id="A0A430HN96"/>
<reference evidence="1 2" key="1">
    <citation type="submission" date="2018-12" db="EMBL/GenBank/DDBJ databases">
        <authorList>
            <person name="Yang E."/>
        </authorList>
    </citation>
    <scope>NUCLEOTIDE SEQUENCE [LARGE SCALE GENOMIC DNA]</scope>
    <source>
        <strain evidence="1 2">SOD</strain>
    </source>
</reference>
<keyword evidence="2" id="KW-1185">Reference proteome</keyword>